<proteinExistence type="inferred from homology"/>
<keyword evidence="9" id="KW-1185">Reference proteome</keyword>
<comment type="similarity">
    <text evidence="2">Belongs to the WD repeat EDC4 family.</text>
</comment>
<organism evidence="8 9">
    <name type="scientific">Patella caerulea</name>
    <name type="common">Rayed Mediterranean limpet</name>
    <dbReference type="NCBI Taxonomy" id="87958"/>
    <lineage>
        <taxon>Eukaryota</taxon>
        <taxon>Metazoa</taxon>
        <taxon>Spiralia</taxon>
        <taxon>Lophotrochozoa</taxon>
        <taxon>Mollusca</taxon>
        <taxon>Gastropoda</taxon>
        <taxon>Patellogastropoda</taxon>
        <taxon>Patelloidea</taxon>
        <taxon>Patellidae</taxon>
        <taxon>Patella</taxon>
    </lineage>
</organism>
<dbReference type="Gene3D" id="6.10.140.270">
    <property type="match status" value="1"/>
</dbReference>
<evidence type="ECO:0000256" key="1">
    <source>
        <dbReference type="ARBA" id="ARBA00004201"/>
    </source>
</evidence>
<dbReference type="Gene3D" id="1.10.220.100">
    <property type="entry name" value="conserved c-terminal region of ge- 1"/>
    <property type="match status" value="1"/>
</dbReference>
<evidence type="ECO:0000256" key="2">
    <source>
        <dbReference type="ARBA" id="ARBA00009639"/>
    </source>
</evidence>
<dbReference type="PANTHER" id="PTHR15598:SF5">
    <property type="entry name" value="ENHANCER OF MRNA-DECAPPING PROTEIN 4"/>
    <property type="match status" value="1"/>
</dbReference>
<dbReference type="Proteomes" id="UP001347796">
    <property type="component" value="Unassembled WGS sequence"/>
</dbReference>
<dbReference type="InterPro" id="IPR045152">
    <property type="entry name" value="EDC4-like"/>
</dbReference>
<comment type="caution">
    <text evidence="8">The sequence shown here is derived from an EMBL/GenBank/DDBJ whole genome shotgun (WGS) entry which is preliminary data.</text>
</comment>
<dbReference type="PANTHER" id="PTHR15598">
    <property type="entry name" value="ENHANCER OF MRNA-DECAPPING PROTEIN 4"/>
    <property type="match status" value="1"/>
</dbReference>
<evidence type="ECO:0000256" key="5">
    <source>
        <dbReference type="ARBA" id="ARBA00022737"/>
    </source>
</evidence>
<sequence length="388" mass="43159">MEVRHKEEQLQLHGSIIETVGTSVSQGLDKSVRAEIKQSLLPCVSQTLQPIKEQHQHELSQKLTATDSLLKDNIAKMVRSKQTVEAIGQAAGNAIQAPIQAAYREAFQNMVVPSFERASQNLFKQLNDSFQRGTREYTSNLENHLEQVRKRQLEARDPVIGQLQSMVDSFRQSSESLQTQILSTLKGELTSHLNASSELMQEKLLQQVRTAVKEEVSLAVREHGASISSQLMNHLRSGAATPIQVSPEFVSNFPTQSSVLALLHAGKINEAFQQALSAANLDLVVFVCQKADVGSVFSQSNILDQPVLLSLIQQLSADLTTHSELKIQYLTEAIMNLDTKNPVTRDHMKTVLHTLLSKLKAFIVNRPNDQITRNVRMVQMATQSLLNV</sequence>
<dbReference type="AlphaFoldDB" id="A0AAN8JUW5"/>
<gene>
    <name evidence="8" type="ORF">SNE40_008034</name>
</gene>
<evidence type="ECO:0000313" key="8">
    <source>
        <dbReference type="EMBL" id="KAK6185897.1"/>
    </source>
</evidence>
<keyword evidence="6" id="KW-0175">Coiled coil</keyword>
<protein>
    <recommendedName>
        <fullName evidence="7">Enhancer of mRNA-decapping protein 4 C-terminal domain-containing protein</fullName>
    </recommendedName>
</protein>
<dbReference type="EMBL" id="JAZGQO010000006">
    <property type="protein sequence ID" value="KAK6185897.1"/>
    <property type="molecule type" value="Genomic_DNA"/>
</dbReference>
<accession>A0AAN8JUW5</accession>
<dbReference type="GO" id="GO:0000932">
    <property type="term" value="C:P-body"/>
    <property type="evidence" value="ECO:0007669"/>
    <property type="project" value="UniProtKB-SubCell"/>
</dbReference>
<dbReference type="InterPro" id="IPR049404">
    <property type="entry name" value="EDC4_C"/>
</dbReference>
<dbReference type="InterPro" id="IPR044938">
    <property type="entry name" value="EDC4_C_sf"/>
</dbReference>
<evidence type="ECO:0000256" key="6">
    <source>
        <dbReference type="ARBA" id="ARBA00023054"/>
    </source>
</evidence>
<keyword evidence="5" id="KW-0677">Repeat</keyword>
<evidence type="ECO:0000256" key="3">
    <source>
        <dbReference type="ARBA" id="ARBA00022490"/>
    </source>
</evidence>
<dbReference type="FunFam" id="1.10.220.100:FF:000001">
    <property type="entry name" value="Enhancer of mRNA-decapping protein 4"/>
    <property type="match status" value="1"/>
</dbReference>
<name>A0AAN8JUW5_PATCE</name>
<reference evidence="8 9" key="1">
    <citation type="submission" date="2024-01" db="EMBL/GenBank/DDBJ databases">
        <title>The genome of the rayed Mediterranean limpet Patella caerulea (Linnaeus, 1758).</title>
        <authorList>
            <person name="Anh-Thu Weber A."/>
            <person name="Halstead-Nussloch G."/>
        </authorList>
    </citation>
    <scope>NUCLEOTIDE SEQUENCE [LARGE SCALE GENOMIC DNA]</scope>
    <source>
        <strain evidence="8">AATW-2023a</strain>
        <tissue evidence="8">Whole specimen</tissue>
    </source>
</reference>
<dbReference type="Pfam" id="PF21289">
    <property type="entry name" value="EDC4_C"/>
    <property type="match status" value="1"/>
</dbReference>
<evidence type="ECO:0000256" key="4">
    <source>
        <dbReference type="ARBA" id="ARBA00022574"/>
    </source>
</evidence>
<feature type="domain" description="Enhancer of mRNA-decapping protein 4 C-terminal" evidence="7">
    <location>
        <begin position="261"/>
        <end position="378"/>
    </location>
</feature>
<keyword evidence="3" id="KW-0963">Cytoplasm</keyword>
<evidence type="ECO:0000313" key="9">
    <source>
        <dbReference type="Proteomes" id="UP001347796"/>
    </source>
</evidence>
<evidence type="ECO:0000259" key="7">
    <source>
        <dbReference type="Pfam" id="PF21289"/>
    </source>
</evidence>
<dbReference type="GO" id="GO:0031087">
    <property type="term" value="P:deadenylation-independent decapping of nuclear-transcribed mRNA"/>
    <property type="evidence" value="ECO:0007669"/>
    <property type="project" value="InterPro"/>
</dbReference>
<keyword evidence="4" id="KW-0853">WD repeat</keyword>
<comment type="subcellular location">
    <subcellularLocation>
        <location evidence="1">Cytoplasm</location>
        <location evidence="1">P-body</location>
    </subcellularLocation>
</comment>